<dbReference type="Pfam" id="PF13639">
    <property type="entry name" value="zf-RING_2"/>
    <property type="match status" value="1"/>
</dbReference>
<keyword evidence="1" id="KW-0863">Zinc-finger</keyword>
<dbReference type="GO" id="GO:0008270">
    <property type="term" value="F:zinc ion binding"/>
    <property type="evidence" value="ECO:0007669"/>
    <property type="project" value="UniProtKB-KW"/>
</dbReference>
<dbReference type="GO" id="GO:0004842">
    <property type="term" value="F:ubiquitin-protein transferase activity"/>
    <property type="evidence" value="ECO:0007669"/>
    <property type="project" value="InterPro"/>
</dbReference>
<dbReference type="InterPro" id="IPR044793">
    <property type="entry name" value="SIS3"/>
</dbReference>
<evidence type="ECO:0000256" key="1">
    <source>
        <dbReference type="PROSITE-ProRule" id="PRU00175"/>
    </source>
</evidence>
<evidence type="ECO:0000259" key="4">
    <source>
        <dbReference type="PROSITE" id="PS50089"/>
    </source>
</evidence>
<dbReference type="InterPro" id="IPR001841">
    <property type="entry name" value="Znf_RING"/>
</dbReference>
<dbReference type="PANTHER" id="PTHR47179:SF1">
    <property type="entry name" value="E3 UBIQUITIN-PROTEIN LIGASE SIS3"/>
    <property type="match status" value="1"/>
</dbReference>
<dbReference type="AlphaFoldDB" id="A0A8T0HLK1"/>
<evidence type="ECO:0000313" key="6">
    <source>
        <dbReference type="Proteomes" id="UP000822688"/>
    </source>
</evidence>
<protein>
    <recommendedName>
        <fullName evidence="4">RING-type domain-containing protein</fullName>
    </recommendedName>
</protein>
<gene>
    <name evidence="5" type="ORF">KC19_VG034900</name>
</gene>
<proteinExistence type="predicted"/>
<dbReference type="EMBL" id="CM026426">
    <property type="protein sequence ID" value="KAG0571696.1"/>
    <property type="molecule type" value="Genomic_DNA"/>
</dbReference>
<keyword evidence="6" id="KW-1185">Reference proteome</keyword>
<keyword evidence="3" id="KW-1133">Transmembrane helix</keyword>
<keyword evidence="1" id="KW-0862">Zinc</keyword>
<dbReference type="SMART" id="SM00184">
    <property type="entry name" value="RING"/>
    <property type="match status" value="1"/>
</dbReference>
<dbReference type="EMBL" id="CM026426">
    <property type="protein sequence ID" value="KAG0571697.1"/>
    <property type="molecule type" value="Genomic_DNA"/>
</dbReference>
<dbReference type="PANTHER" id="PTHR47179">
    <property type="entry name" value="E3 UBIQUITIN-PROTEIN LIGASE SIS3"/>
    <property type="match status" value="1"/>
</dbReference>
<feature type="domain" description="RING-type" evidence="4">
    <location>
        <begin position="245"/>
        <end position="286"/>
    </location>
</feature>
<feature type="region of interest" description="Disordered" evidence="2">
    <location>
        <begin position="329"/>
        <end position="375"/>
    </location>
</feature>
<dbReference type="PROSITE" id="PS50089">
    <property type="entry name" value="ZF_RING_2"/>
    <property type="match status" value="1"/>
</dbReference>
<feature type="transmembrane region" description="Helical" evidence="3">
    <location>
        <begin position="12"/>
        <end position="29"/>
    </location>
</feature>
<keyword evidence="3" id="KW-0812">Transmembrane</keyword>
<feature type="transmembrane region" description="Helical" evidence="3">
    <location>
        <begin position="41"/>
        <end position="63"/>
    </location>
</feature>
<dbReference type="GO" id="GO:0010182">
    <property type="term" value="P:sugar mediated signaling pathway"/>
    <property type="evidence" value="ECO:0007669"/>
    <property type="project" value="InterPro"/>
</dbReference>
<dbReference type="EMBL" id="CM026426">
    <property type="protein sequence ID" value="KAG0571698.1"/>
    <property type="molecule type" value="Genomic_DNA"/>
</dbReference>
<sequence length="375" mass="42723">MSSMRLPPWFDGFFLSMLATSVIVVLVNWQRYLHCSHPLHIWIVVDYGTVFLFRLLMFIDSGLASGMGLEATQMERTLRLRGRLIVLSLLTFLFYPFLWVWTILGSLWFSDTRSCLPEEGQKWGFLIWLVFSYCGLVCLACITTGKWLLRRQSHLALQPSGLNPMSEFQVFLEMIRSPEWTNRSHRTNAVMMRTNDLAAFPPGFVISHGHNVQLLQQNQRERVERAIQGLHKFSLLRVSENWTQCPICLDDFDTGNEVRTLTCTHTFHVACIDAWLRLNVKCPHCRSSVFPELDPDRSPLPRLVPSRSRHFPSNHADDLHQGATHVITIPSSETNIPRVPRSSTGGPNIVTLNDLASSSVRQNSSNGSRNGPNHS</sequence>
<name>A0A8T0HLK1_CERPU</name>
<keyword evidence="3" id="KW-0472">Membrane</keyword>
<comment type="caution">
    <text evidence="5">The sequence shown here is derived from an EMBL/GenBank/DDBJ whole genome shotgun (WGS) entry which is preliminary data.</text>
</comment>
<evidence type="ECO:0000313" key="5">
    <source>
        <dbReference type="EMBL" id="KAG0571697.1"/>
    </source>
</evidence>
<dbReference type="Gene3D" id="3.30.40.10">
    <property type="entry name" value="Zinc/RING finger domain, C3HC4 (zinc finger)"/>
    <property type="match status" value="1"/>
</dbReference>
<dbReference type="SUPFAM" id="SSF57850">
    <property type="entry name" value="RING/U-box"/>
    <property type="match status" value="1"/>
</dbReference>
<feature type="compositionally biased region" description="Low complexity" evidence="2">
    <location>
        <begin position="357"/>
        <end position="375"/>
    </location>
</feature>
<feature type="transmembrane region" description="Helical" evidence="3">
    <location>
        <begin position="125"/>
        <end position="149"/>
    </location>
</feature>
<feature type="transmembrane region" description="Helical" evidence="3">
    <location>
        <begin position="84"/>
        <end position="105"/>
    </location>
</feature>
<accession>A0A8T0HLK1</accession>
<organism evidence="5 6">
    <name type="scientific">Ceratodon purpureus</name>
    <name type="common">Fire moss</name>
    <name type="synonym">Dicranum purpureum</name>
    <dbReference type="NCBI Taxonomy" id="3225"/>
    <lineage>
        <taxon>Eukaryota</taxon>
        <taxon>Viridiplantae</taxon>
        <taxon>Streptophyta</taxon>
        <taxon>Embryophyta</taxon>
        <taxon>Bryophyta</taxon>
        <taxon>Bryophytina</taxon>
        <taxon>Bryopsida</taxon>
        <taxon>Dicranidae</taxon>
        <taxon>Pseudoditrichales</taxon>
        <taxon>Ditrichaceae</taxon>
        <taxon>Ceratodon</taxon>
    </lineage>
</organism>
<reference evidence="5" key="1">
    <citation type="submission" date="2020-06" db="EMBL/GenBank/DDBJ databases">
        <title>WGS assembly of Ceratodon purpureus strain R40.</title>
        <authorList>
            <person name="Carey S.B."/>
            <person name="Jenkins J."/>
            <person name="Shu S."/>
            <person name="Lovell J.T."/>
            <person name="Sreedasyam A."/>
            <person name="Maumus F."/>
            <person name="Tiley G.P."/>
            <person name="Fernandez-Pozo N."/>
            <person name="Barry K."/>
            <person name="Chen C."/>
            <person name="Wang M."/>
            <person name="Lipzen A."/>
            <person name="Daum C."/>
            <person name="Saski C.A."/>
            <person name="Payton A.C."/>
            <person name="Mcbreen J.C."/>
            <person name="Conrad R.E."/>
            <person name="Kollar L.M."/>
            <person name="Olsson S."/>
            <person name="Huttunen S."/>
            <person name="Landis J.B."/>
            <person name="Wickett N.J."/>
            <person name="Johnson M.G."/>
            <person name="Rensing S.A."/>
            <person name="Grimwood J."/>
            <person name="Schmutz J."/>
            <person name="Mcdaniel S.F."/>
        </authorList>
    </citation>
    <scope>NUCLEOTIDE SEQUENCE</scope>
    <source>
        <strain evidence="5">R40</strain>
    </source>
</reference>
<evidence type="ECO:0000256" key="2">
    <source>
        <dbReference type="SAM" id="MobiDB-lite"/>
    </source>
</evidence>
<dbReference type="Proteomes" id="UP000822688">
    <property type="component" value="Chromosome V"/>
</dbReference>
<keyword evidence="1" id="KW-0479">Metal-binding</keyword>
<feature type="compositionally biased region" description="Polar residues" evidence="2">
    <location>
        <begin position="329"/>
        <end position="356"/>
    </location>
</feature>
<dbReference type="InterPro" id="IPR013083">
    <property type="entry name" value="Znf_RING/FYVE/PHD"/>
</dbReference>
<evidence type="ECO:0000256" key="3">
    <source>
        <dbReference type="SAM" id="Phobius"/>
    </source>
</evidence>